<gene>
    <name evidence="1" type="primary">37</name>
    <name evidence="1" type="ORF">PBI_JOHANN_37</name>
</gene>
<reference evidence="1 2" key="1">
    <citation type="submission" date="2018-10" db="EMBL/GenBank/DDBJ databases">
        <authorList>
            <person name="Garlena R.A."/>
            <person name="Russell D.A."/>
            <person name="Pope W.H."/>
            <person name="Jacobs-Sera D."/>
            <person name="Hatfull G.F."/>
        </authorList>
    </citation>
    <scope>NUCLEOTIDE SEQUENCE [LARGE SCALE GENOMIC DNA]</scope>
</reference>
<organism evidence="1 2">
    <name type="scientific">Microbacterium phage Johann</name>
    <dbReference type="NCBI Taxonomy" id="2484207"/>
    <lineage>
        <taxon>Viruses</taxon>
        <taxon>Duplodnaviria</taxon>
        <taxon>Heunggongvirae</taxon>
        <taxon>Uroviricota</taxon>
        <taxon>Caudoviricetes</taxon>
        <taxon>Goodmanvirus</taxon>
        <taxon>Goodmanvirus goodman</taxon>
    </lineage>
</organism>
<protein>
    <submittedName>
        <fullName evidence="1">Uncharacterized protein</fullName>
    </submittedName>
</protein>
<accession>A0A3G3M007</accession>
<dbReference type="Proteomes" id="UP000280243">
    <property type="component" value="Segment"/>
</dbReference>
<dbReference type="EMBL" id="MK016497">
    <property type="protein sequence ID" value="AYQ99661.1"/>
    <property type="molecule type" value="Genomic_DNA"/>
</dbReference>
<sequence length="53" mass="6366">MRCHYSWRRGNGEWVRCRHNKGVDHGEKHESPDGVSWVHVSAELDIPYHRWVI</sequence>
<name>A0A3G3M007_9CAUD</name>
<evidence type="ECO:0000313" key="2">
    <source>
        <dbReference type="Proteomes" id="UP000280243"/>
    </source>
</evidence>
<evidence type="ECO:0000313" key="1">
    <source>
        <dbReference type="EMBL" id="AYQ99661.1"/>
    </source>
</evidence>
<proteinExistence type="predicted"/>